<dbReference type="PANTHER" id="PTHR22595">
    <property type="entry name" value="CHITINASE-RELATED"/>
    <property type="match status" value="1"/>
</dbReference>
<evidence type="ECO:0000313" key="7">
    <source>
        <dbReference type="EMBL" id="USD20780.1"/>
    </source>
</evidence>
<feature type="chain" id="PRO_5046604110" description="Chitin-binding type-3 domain-containing protein" evidence="5">
    <location>
        <begin position="23"/>
        <end position="794"/>
    </location>
</feature>
<dbReference type="Gene3D" id="2.60.40.10">
    <property type="entry name" value="Immunoglobulins"/>
    <property type="match status" value="2"/>
</dbReference>
<name>A0ABY4VA11_9GAMM</name>
<protein>
    <recommendedName>
        <fullName evidence="6">Chitin-binding type-3 domain-containing protein</fullName>
    </recommendedName>
</protein>
<evidence type="ECO:0000256" key="2">
    <source>
        <dbReference type="ARBA" id="ARBA00022821"/>
    </source>
</evidence>
<evidence type="ECO:0000256" key="1">
    <source>
        <dbReference type="ARBA" id="ARBA00022801"/>
    </source>
</evidence>
<dbReference type="Gene3D" id="1.10.530.10">
    <property type="match status" value="1"/>
</dbReference>
<dbReference type="InterPro" id="IPR036573">
    <property type="entry name" value="CBM_sf_5/12"/>
</dbReference>
<dbReference type="InterPro" id="IPR003610">
    <property type="entry name" value="CBM5/12"/>
</dbReference>
<feature type="compositionally biased region" description="Low complexity" evidence="4">
    <location>
        <begin position="102"/>
        <end position="120"/>
    </location>
</feature>
<dbReference type="SUPFAM" id="SSF49299">
    <property type="entry name" value="PKD domain"/>
    <property type="match status" value="1"/>
</dbReference>
<keyword evidence="1" id="KW-0378">Hydrolase</keyword>
<dbReference type="Gene3D" id="3.30.20.10">
    <property type="entry name" value="Endochitinase, domain 2"/>
    <property type="match status" value="1"/>
</dbReference>
<dbReference type="Proteomes" id="UP001055658">
    <property type="component" value="Chromosome"/>
</dbReference>
<dbReference type="CDD" id="cd00325">
    <property type="entry name" value="chitinase_GH19"/>
    <property type="match status" value="1"/>
</dbReference>
<dbReference type="SUPFAM" id="SSF53955">
    <property type="entry name" value="Lysozyme-like"/>
    <property type="match status" value="1"/>
</dbReference>
<feature type="domain" description="Chitin-binding type-3" evidence="6">
    <location>
        <begin position="121"/>
        <end position="168"/>
    </location>
</feature>
<organism evidence="7 8">
    <name type="scientific">Microbulbifer variabilis</name>
    <dbReference type="NCBI Taxonomy" id="266805"/>
    <lineage>
        <taxon>Bacteria</taxon>
        <taxon>Pseudomonadati</taxon>
        <taxon>Pseudomonadota</taxon>
        <taxon>Gammaproteobacteria</taxon>
        <taxon>Cellvibrionales</taxon>
        <taxon>Microbulbiferaceae</taxon>
        <taxon>Microbulbifer</taxon>
    </lineage>
</organism>
<dbReference type="Gene3D" id="2.10.10.20">
    <property type="entry name" value="Carbohydrate-binding module superfamily 5/12"/>
    <property type="match status" value="2"/>
</dbReference>
<keyword evidence="2" id="KW-0611">Plant defense</keyword>
<sequence length="794" mass="84242">MSHLFIRTAIASALIIGAQAVAADQPAEDYVEGQHYRGGSQVCYGGDLFKAQWWATAEQRPVEALTAQNTWDSPWIVQEMGACDASDDSSDGDHSGNHNDNSDSGNSAGSDNSGSDSSSDVAAYQSGQSYRKGSEVCYAGDIFVAQWWANGSDLPSDALTAENTWDSPWVRKEADGCSVNDENNGSENGGDSDGNNGGNSGGDTGNNGDTDNTPISLNLSTSQTQVAGGGTVQLSASASGGDSTLSYSWAQLSPSAPEADIASATSASTSVTLPATTYDVNFVFSLIVSDGETSEEAQVTVQNLAIDAGNGDDANDNGNSGGAVNAVISASANSVGCTGSITLDGSDSTGGSGMSYIWSQTGGPSIKLSNYVGSSTQAVLSEVYSNVTYTFQLTATDSSAASDVAEVSINQTGCASASGHVMGLSELKAEESARTTDSLLQEVKNTVETRDNAIVEAVQPGRSANPTNVQRVESIISEDTWDYLFPLRADAYTYTNFLRAVAKFPAFCGDYTDGRNSDAICRKALAVMFAHFGQETGAHAAAWDEPEWRQGLYWIREIGWTEETSGGYGACESSSSWAADVWPCAINADGGYKSYFGRGAKQLSWNYNYGPFSQAMYGDIYTLLENPELVADTWLNLASAIFFFVYPQPPKPSMLHVVDGTWEPNSVDRANNLSSGFGVTTNIVNGAIECSKGSEDARSQNRMNYYKSFTDYLGVNIPVDEELGCANMGQFETGGAASLSIYWDKDWGWSADNPNNESFACQLVNYQTAYSALNQGDYAKCVEGNFDMTIDYQN</sequence>
<evidence type="ECO:0000256" key="5">
    <source>
        <dbReference type="SAM" id="SignalP"/>
    </source>
</evidence>
<gene>
    <name evidence="7" type="ORF">MJO52_17175</name>
</gene>
<keyword evidence="8" id="KW-1185">Reference proteome</keyword>
<dbReference type="PANTHER" id="PTHR22595:SF79">
    <property type="entry name" value="CHITINASE 12"/>
    <property type="match status" value="1"/>
</dbReference>
<evidence type="ECO:0000256" key="4">
    <source>
        <dbReference type="SAM" id="MobiDB-lite"/>
    </source>
</evidence>
<dbReference type="CDD" id="cd00146">
    <property type="entry name" value="PKD"/>
    <property type="match status" value="1"/>
</dbReference>
<feature type="domain" description="Chitin-binding type-3" evidence="6">
    <location>
        <begin position="27"/>
        <end position="74"/>
    </location>
</feature>
<feature type="region of interest" description="Disordered" evidence="4">
    <location>
        <begin position="83"/>
        <end position="121"/>
    </location>
</feature>
<dbReference type="EMBL" id="CP092418">
    <property type="protein sequence ID" value="USD20780.1"/>
    <property type="molecule type" value="Genomic_DNA"/>
</dbReference>
<dbReference type="InterPro" id="IPR035986">
    <property type="entry name" value="PKD_dom_sf"/>
</dbReference>
<dbReference type="SMART" id="SM00495">
    <property type="entry name" value="ChtBD3"/>
    <property type="match status" value="2"/>
</dbReference>
<keyword evidence="3" id="KW-1015">Disulfide bond</keyword>
<evidence type="ECO:0000259" key="6">
    <source>
        <dbReference type="SMART" id="SM00495"/>
    </source>
</evidence>
<dbReference type="Pfam" id="PF00182">
    <property type="entry name" value="Glyco_hydro_19"/>
    <property type="match status" value="1"/>
</dbReference>
<dbReference type="Pfam" id="PF22352">
    <property type="entry name" value="K319L-like_PKD"/>
    <property type="match status" value="2"/>
</dbReference>
<feature type="compositionally biased region" description="Basic and acidic residues" evidence="4">
    <location>
        <begin position="91"/>
        <end position="101"/>
    </location>
</feature>
<keyword evidence="5" id="KW-0732">Signal</keyword>
<dbReference type="InterPro" id="IPR023346">
    <property type="entry name" value="Lysozyme-like_dom_sf"/>
</dbReference>
<reference evidence="7" key="1">
    <citation type="submission" date="2022-02" db="EMBL/GenBank/DDBJ databases">
        <title>Coral-associated bacteria.</title>
        <authorList>
            <person name="Tang K."/>
            <person name="Wang X."/>
        </authorList>
    </citation>
    <scope>NUCLEOTIDE SEQUENCE</scope>
    <source>
        <strain evidence="7">SCSIO 43006</strain>
    </source>
</reference>
<accession>A0ABY4VA11</accession>
<feature type="signal peptide" evidence="5">
    <location>
        <begin position="1"/>
        <end position="22"/>
    </location>
</feature>
<feature type="compositionally biased region" description="Gly residues" evidence="4">
    <location>
        <begin position="187"/>
        <end position="205"/>
    </location>
</feature>
<dbReference type="SUPFAM" id="SSF51055">
    <property type="entry name" value="Carbohydrate binding domain"/>
    <property type="match status" value="2"/>
</dbReference>
<evidence type="ECO:0000313" key="8">
    <source>
        <dbReference type="Proteomes" id="UP001055658"/>
    </source>
</evidence>
<dbReference type="InterPro" id="IPR000726">
    <property type="entry name" value="Glyco_hydro_19_cat"/>
</dbReference>
<dbReference type="RefSeq" id="WP_252083186.1">
    <property type="nucleotide sequence ID" value="NZ_CP092418.1"/>
</dbReference>
<evidence type="ECO:0000256" key="3">
    <source>
        <dbReference type="ARBA" id="ARBA00023157"/>
    </source>
</evidence>
<feature type="region of interest" description="Disordered" evidence="4">
    <location>
        <begin position="174"/>
        <end position="217"/>
    </location>
</feature>
<proteinExistence type="predicted"/>
<dbReference type="InterPro" id="IPR013783">
    <property type="entry name" value="Ig-like_fold"/>
</dbReference>